<dbReference type="RefSeq" id="WP_354698322.1">
    <property type="nucleotide sequence ID" value="NZ_CP114014.1"/>
</dbReference>
<evidence type="ECO:0000313" key="2">
    <source>
        <dbReference type="EMBL" id="XAY07115.1"/>
    </source>
</evidence>
<organism evidence="2">
    <name type="scientific">Paraconexibacter sp. AEG42_29</name>
    <dbReference type="NCBI Taxonomy" id="2997339"/>
    <lineage>
        <taxon>Bacteria</taxon>
        <taxon>Bacillati</taxon>
        <taxon>Actinomycetota</taxon>
        <taxon>Thermoleophilia</taxon>
        <taxon>Solirubrobacterales</taxon>
        <taxon>Paraconexibacteraceae</taxon>
        <taxon>Paraconexibacter</taxon>
    </lineage>
</organism>
<dbReference type="AlphaFoldDB" id="A0AAU7AZP7"/>
<dbReference type="PANTHER" id="PTHR12631">
    <property type="entry name" value="ALPHA-L-IDURONIDASE"/>
    <property type="match status" value="1"/>
</dbReference>
<dbReference type="KEGG" id="parq:DSM112329_03994"/>
<protein>
    <recommendedName>
        <fullName evidence="3">Glycoside hydrolase family 42 N-terminal domain-containing protein</fullName>
    </recommendedName>
</protein>
<evidence type="ECO:0000256" key="1">
    <source>
        <dbReference type="SAM" id="MobiDB-lite"/>
    </source>
</evidence>
<dbReference type="InterPro" id="IPR017853">
    <property type="entry name" value="GH"/>
</dbReference>
<sequence>MCALRRTPSLSIAAVLALVGVGTAEAVAAPGLLRVLQDDATLVHGPEPLRTRALDDLPALGVDIVRVNVRWNELAPRRPRDQRDSATYTGSWAPYDQLVREAAVRGVEVLFTVTTPGPAWAADDLTKRFPGARDPDPAAFGRFAEAAGRRYDGSADSPGRVSRWSIVNEPNNPRHLGPQSRAGALHAPGQYRRLVRAGLAGLAATGHRGREVLIGDLLATGRTRRGETTAIGPIPFLRELLCLDRSDRPLRGRALRGHAGCRATMPRLEVAGLAVHLYYLKAGPDLAPRLRGDITPAGLVRLRRTLAAGKRAGRIGSTDVWDTEGGVQTNPPDRVFGVSFAKQAAFLNRSENLLWHTPGVRSFAQYLLRDEPAGGTFQSGLWRTSGVHKPAYAAYRFPLDVRPASRTQLAVWGRVPPRAAAASGAGVGAGTGSRAGTGAGSGTVAGAARTVTLTGPGGTTRTLTVAADRTFRALVPRRAGTYRATAGTDRSRTARAG</sequence>
<evidence type="ECO:0008006" key="3">
    <source>
        <dbReference type="Google" id="ProtNLM"/>
    </source>
</evidence>
<feature type="region of interest" description="Disordered" evidence="1">
    <location>
        <begin position="421"/>
        <end position="443"/>
    </location>
</feature>
<name>A0AAU7AZP7_9ACTN</name>
<dbReference type="InterPro" id="IPR051923">
    <property type="entry name" value="Glycosyl_Hydrolase_39"/>
</dbReference>
<accession>A0AAU7AZP7</accession>
<proteinExistence type="predicted"/>
<dbReference type="SUPFAM" id="SSF51445">
    <property type="entry name" value="(Trans)glycosidases"/>
    <property type="match status" value="1"/>
</dbReference>
<dbReference type="Gene3D" id="3.20.20.80">
    <property type="entry name" value="Glycosidases"/>
    <property type="match status" value="1"/>
</dbReference>
<dbReference type="EMBL" id="CP114014">
    <property type="protein sequence ID" value="XAY07115.1"/>
    <property type="molecule type" value="Genomic_DNA"/>
</dbReference>
<reference evidence="2" key="1">
    <citation type="submission" date="2022-12" db="EMBL/GenBank/DDBJ databases">
        <title>Paraconexibacter alkalitolerans sp. nov. and Baekduia alba sp. nov., isolated from soil and emended description of the genera Paraconexibacter (Chun et al., 2020) and Baekduia (An et al., 2020).</title>
        <authorList>
            <person name="Vieira S."/>
            <person name="Huber K.J."/>
            <person name="Geppert A."/>
            <person name="Wolf J."/>
            <person name="Neumann-Schaal M."/>
            <person name="Muesken M."/>
            <person name="Overmann J."/>
        </authorList>
    </citation>
    <scope>NUCLEOTIDE SEQUENCE</scope>
    <source>
        <strain evidence="2">AEG42_29</strain>
    </source>
</reference>
<feature type="compositionally biased region" description="Gly residues" evidence="1">
    <location>
        <begin position="425"/>
        <end position="443"/>
    </location>
</feature>
<gene>
    <name evidence="2" type="ORF">DSM112329_03994</name>
</gene>
<dbReference type="PANTHER" id="PTHR12631:SF10">
    <property type="entry name" value="BETA-XYLOSIDASE-LIKE PROTEIN-RELATED"/>
    <property type="match status" value="1"/>
</dbReference>
<dbReference type="GO" id="GO:0004553">
    <property type="term" value="F:hydrolase activity, hydrolyzing O-glycosyl compounds"/>
    <property type="evidence" value="ECO:0007669"/>
    <property type="project" value="TreeGrafter"/>
</dbReference>